<name>A0A1Y5F6U6_9BACT</name>
<dbReference type="PRINTS" id="PR00983">
    <property type="entry name" value="TRNASYNTHCYS"/>
</dbReference>
<keyword evidence="11 12" id="KW-0030">Aminoacyl-tRNA synthetase</keyword>
<keyword evidence="10 12" id="KW-0648">Protein biosynthesis</keyword>
<evidence type="ECO:0000256" key="7">
    <source>
        <dbReference type="ARBA" id="ARBA00022741"/>
    </source>
</evidence>
<evidence type="ECO:0000313" key="14">
    <source>
        <dbReference type="EMBL" id="OUR96465.1"/>
    </source>
</evidence>
<dbReference type="PANTHER" id="PTHR10890">
    <property type="entry name" value="CYSTEINYL-TRNA SYNTHETASE"/>
    <property type="match status" value="1"/>
</dbReference>
<evidence type="ECO:0000256" key="11">
    <source>
        <dbReference type="ARBA" id="ARBA00023146"/>
    </source>
</evidence>
<evidence type="ECO:0000256" key="12">
    <source>
        <dbReference type="HAMAP-Rule" id="MF_00041"/>
    </source>
</evidence>
<keyword evidence="8 12" id="KW-0862">Zinc</keyword>
<sequence length="487" mass="55845">MPIKLYNTLSNTKENFVPIEEGKVRLYLCGPTVYDLLHIGNFRGAIFFNLVRNWFELSGNEVTYVYNYTDVDDKIIKKANEEGVDATVISERFIAEFEKDFNRLGLKKHTHNPKVTEFMDEIISYVETLVKNDKAYVIDGEVFFSIDNFPEYGKLSNKNLDDLQAGQRVEVDSRKRNPYDFVLWKPSKEGEPHWTSPWGEGRPGWHIECSAMIKSILGNTIDIHGGGIDLIFPHHENEIAQGEGCNCEKYCNYWMHNEFINMKDEKMSKSIGNVITGRSFMDQYHPEILKFLMFSAHYRSVLNMSDDKIHQSISGLRRVYDALSHALVIENTFNESENGKVNKTFAQLLKTSDAKIKKALDDDFNTGETVAAIFEVVRAFNALNLLKKQKDPNSLPTTKAFKEWILKYGDMLALFKEEPTSFLADIDQIMIKEKNIDIAIVEALIKSREEARANKDWAAADVARDELHAMGIDFQETSDGVKWNVKV</sequence>
<dbReference type="GO" id="GO:0004817">
    <property type="term" value="F:cysteine-tRNA ligase activity"/>
    <property type="evidence" value="ECO:0007669"/>
    <property type="project" value="UniProtKB-UniRule"/>
</dbReference>
<organism evidence="14 15">
    <name type="scientific">Halobacteriovorax marinus</name>
    <dbReference type="NCBI Taxonomy" id="97084"/>
    <lineage>
        <taxon>Bacteria</taxon>
        <taxon>Pseudomonadati</taxon>
        <taxon>Bdellovibrionota</taxon>
        <taxon>Bacteriovoracia</taxon>
        <taxon>Bacteriovoracales</taxon>
        <taxon>Halobacteriovoraceae</taxon>
        <taxon>Halobacteriovorax</taxon>
    </lineage>
</organism>
<proteinExistence type="inferred from homology"/>
<dbReference type="SUPFAM" id="SSF47323">
    <property type="entry name" value="Anticodon-binding domain of a subclass of class I aminoacyl-tRNA synthetases"/>
    <property type="match status" value="1"/>
</dbReference>
<dbReference type="AlphaFoldDB" id="A0A1Y5F6U6"/>
<comment type="subcellular location">
    <subcellularLocation>
        <location evidence="1 12">Cytoplasm</location>
    </subcellularLocation>
</comment>
<dbReference type="Pfam" id="PF23493">
    <property type="entry name" value="CysS_C"/>
    <property type="match status" value="1"/>
</dbReference>
<evidence type="ECO:0000256" key="9">
    <source>
        <dbReference type="ARBA" id="ARBA00022840"/>
    </source>
</evidence>
<evidence type="ECO:0000256" key="8">
    <source>
        <dbReference type="ARBA" id="ARBA00022833"/>
    </source>
</evidence>
<evidence type="ECO:0000256" key="2">
    <source>
        <dbReference type="ARBA" id="ARBA00005594"/>
    </source>
</evidence>
<keyword evidence="6 12" id="KW-0479">Metal-binding</keyword>
<feature type="binding site" evidence="12">
    <location>
        <position position="238"/>
    </location>
    <ligand>
        <name>Zn(2+)</name>
        <dbReference type="ChEBI" id="CHEBI:29105"/>
    </ligand>
</feature>
<dbReference type="GO" id="GO:0005524">
    <property type="term" value="F:ATP binding"/>
    <property type="evidence" value="ECO:0007669"/>
    <property type="project" value="UniProtKB-UniRule"/>
</dbReference>
<keyword evidence="5 12" id="KW-0436">Ligase</keyword>
<dbReference type="CDD" id="cd00672">
    <property type="entry name" value="CysRS_core"/>
    <property type="match status" value="1"/>
</dbReference>
<comment type="catalytic activity">
    <reaction evidence="12">
        <text>tRNA(Cys) + L-cysteine + ATP = L-cysteinyl-tRNA(Cys) + AMP + diphosphate</text>
        <dbReference type="Rhea" id="RHEA:17773"/>
        <dbReference type="Rhea" id="RHEA-COMP:9661"/>
        <dbReference type="Rhea" id="RHEA-COMP:9679"/>
        <dbReference type="ChEBI" id="CHEBI:30616"/>
        <dbReference type="ChEBI" id="CHEBI:33019"/>
        <dbReference type="ChEBI" id="CHEBI:35235"/>
        <dbReference type="ChEBI" id="CHEBI:78442"/>
        <dbReference type="ChEBI" id="CHEBI:78517"/>
        <dbReference type="ChEBI" id="CHEBI:456215"/>
        <dbReference type="EC" id="6.1.1.16"/>
    </reaction>
</comment>
<gene>
    <name evidence="12" type="primary">cysS</name>
    <name evidence="14" type="ORF">A9Q84_08940</name>
</gene>
<dbReference type="SUPFAM" id="SSF52374">
    <property type="entry name" value="Nucleotidylyl transferase"/>
    <property type="match status" value="1"/>
</dbReference>
<evidence type="ECO:0000313" key="15">
    <source>
        <dbReference type="Proteomes" id="UP000196531"/>
    </source>
</evidence>
<comment type="cofactor">
    <cofactor evidence="12">
        <name>Zn(2+)</name>
        <dbReference type="ChEBI" id="CHEBI:29105"/>
    </cofactor>
    <text evidence="12">Binds 1 zinc ion per subunit.</text>
</comment>
<dbReference type="SMART" id="SM00840">
    <property type="entry name" value="DALR_2"/>
    <property type="match status" value="1"/>
</dbReference>
<dbReference type="InterPro" id="IPR015803">
    <property type="entry name" value="Cys-tRNA-ligase"/>
</dbReference>
<evidence type="ECO:0000256" key="10">
    <source>
        <dbReference type="ARBA" id="ARBA00022917"/>
    </source>
</evidence>
<dbReference type="GO" id="GO:0005829">
    <property type="term" value="C:cytosol"/>
    <property type="evidence" value="ECO:0007669"/>
    <property type="project" value="TreeGrafter"/>
</dbReference>
<feature type="binding site" evidence="12">
    <location>
        <position position="209"/>
    </location>
    <ligand>
        <name>Zn(2+)</name>
        <dbReference type="ChEBI" id="CHEBI:29105"/>
    </ligand>
</feature>
<feature type="binding site" evidence="12">
    <location>
        <position position="29"/>
    </location>
    <ligand>
        <name>Zn(2+)</name>
        <dbReference type="ChEBI" id="CHEBI:29105"/>
    </ligand>
</feature>
<evidence type="ECO:0000256" key="5">
    <source>
        <dbReference type="ARBA" id="ARBA00022598"/>
    </source>
</evidence>
<feature type="binding site" evidence="12">
    <location>
        <position position="269"/>
    </location>
    <ligand>
        <name>ATP</name>
        <dbReference type="ChEBI" id="CHEBI:30616"/>
    </ligand>
</feature>
<dbReference type="EMBL" id="MAAO01000006">
    <property type="protein sequence ID" value="OUR96465.1"/>
    <property type="molecule type" value="Genomic_DNA"/>
</dbReference>
<dbReference type="EC" id="6.1.1.16" evidence="12"/>
<dbReference type="NCBIfam" id="TIGR00435">
    <property type="entry name" value="cysS"/>
    <property type="match status" value="1"/>
</dbReference>
<comment type="subunit">
    <text evidence="3 12">Monomer.</text>
</comment>
<evidence type="ECO:0000256" key="3">
    <source>
        <dbReference type="ARBA" id="ARBA00011245"/>
    </source>
</evidence>
<evidence type="ECO:0000256" key="1">
    <source>
        <dbReference type="ARBA" id="ARBA00004496"/>
    </source>
</evidence>
<protein>
    <recommendedName>
        <fullName evidence="12">Cysteine--tRNA ligase</fullName>
        <ecNumber evidence="12">6.1.1.16</ecNumber>
    </recommendedName>
    <alternativeName>
        <fullName evidence="12">Cysteinyl-tRNA synthetase</fullName>
        <shortName evidence="12">CysRS</shortName>
    </alternativeName>
</protein>
<comment type="caution">
    <text evidence="14">The sequence shown here is derived from an EMBL/GenBank/DDBJ whole genome shotgun (WGS) entry which is preliminary data.</text>
</comment>
<accession>A0A1Y5F6U6</accession>
<dbReference type="Gene3D" id="3.40.50.620">
    <property type="entry name" value="HUPs"/>
    <property type="match status" value="1"/>
</dbReference>
<keyword evidence="7 12" id="KW-0547">Nucleotide-binding</keyword>
<dbReference type="HAMAP" id="MF_00041">
    <property type="entry name" value="Cys_tRNA_synth"/>
    <property type="match status" value="1"/>
</dbReference>
<keyword evidence="4 12" id="KW-0963">Cytoplasm</keyword>
<dbReference type="FunFam" id="3.40.50.620:FF:000009">
    <property type="entry name" value="Cysteine--tRNA ligase"/>
    <property type="match status" value="1"/>
</dbReference>
<dbReference type="InterPro" id="IPR032678">
    <property type="entry name" value="tRNA-synt_1_cat_dom"/>
</dbReference>
<dbReference type="Pfam" id="PF01406">
    <property type="entry name" value="tRNA-synt_1e"/>
    <property type="match status" value="1"/>
</dbReference>
<feature type="short sequence motif" description="'HIGH' region" evidence="12">
    <location>
        <begin position="31"/>
        <end position="41"/>
    </location>
</feature>
<keyword evidence="9 12" id="KW-0067">ATP-binding</keyword>
<reference evidence="15" key="1">
    <citation type="journal article" date="2017" name="Proc. Natl. Acad. Sci. U.S.A.">
        <title>Simulation of Deepwater Horizon oil plume reveals substrate specialization within a complex community of hydrocarbon-degraders.</title>
        <authorList>
            <person name="Hu P."/>
            <person name="Dubinsky E.A."/>
            <person name="Probst A.J."/>
            <person name="Wang J."/>
            <person name="Sieber C.M.K."/>
            <person name="Tom L.M."/>
            <person name="Gardinali P."/>
            <person name="Banfield J.F."/>
            <person name="Atlas R.M."/>
            <person name="Andersen G.L."/>
        </authorList>
    </citation>
    <scope>NUCLEOTIDE SEQUENCE [LARGE SCALE GENOMIC DNA]</scope>
</reference>
<comment type="similarity">
    <text evidence="2 12">Belongs to the class-I aminoacyl-tRNA synthetase family.</text>
</comment>
<feature type="short sequence motif" description="'KMSKS' region" evidence="12">
    <location>
        <begin position="266"/>
        <end position="270"/>
    </location>
</feature>
<dbReference type="InterPro" id="IPR015273">
    <property type="entry name" value="Cys-tRNA-synt_Ia_DALR"/>
</dbReference>
<dbReference type="Proteomes" id="UP000196531">
    <property type="component" value="Unassembled WGS sequence"/>
</dbReference>
<dbReference type="InterPro" id="IPR014729">
    <property type="entry name" value="Rossmann-like_a/b/a_fold"/>
</dbReference>
<dbReference type="Pfam" id="PF09190">
    <property type="entry name" value="DALR_2"/>
    <property type="match status" value="1"/>
</dbReference>
<dbReference type="InterPro" id="IPR024909">
    <property type="entry name" value="Cys-tRNA/MSH_ligase"/>
</dbReference>
<evidence type="ECO:0000259" key="13">
    <source>
        <dbReference type="SMART" id="SM00840"/>
    </source>
</evidence>
<dbReference type="GO" id="GO:0006423">
    <property type="term" value="P:cysteinyl-tRNA aminoacylation"/>
    <property type="evidence" value="ECO:0007669"/>
    <property type="project" value="UniProtKB-UniRule"/>
</dbReference>
<feature type="domain" description="Cysteinyl-tRNA synthetase class Ia DALR" evidence="13">
    <location>
        <begin position="355"/>
        <end position="423"/>
    </location>
</feature>
<evidence type="ECO:0000256" key="6">
    <source>
        <dbReference type="ARBA" id="ARBA00022723"/>
    </source>
</evidence>
<evidence type="ECO:0000256" key="4">
    <source>
        <dbReference type="ARBA" id="ARBA00022490"/>
    </source>
</evidence>
<dbReference type="InterPro" id="IPR056411">
    <property type="entry name" value="CysS_C"/>
</dbReference>
<dbReference type="GO" id="GO:0008270">
    <property type="term" value="F:zinc ion binding"/>
    <property type="evidence" value="ECO:0007669"/>
    <property type="project" value="UniProtKB-UniRule"/>
</dbReference>
<feature type="binding site" evidence="12">
    <location>
        <position position="234"/>
    </location>
    <ligand>
        <name>Zn(2+)</name>
        <dbReference type="ChEBI" id="CHEBI:29105"/>
    </ligand>
</feature>
<dbReference type="Gene3D" id="1.20.120.1910">
    <property type="entry name" value="Cysteine-tRNA ligase, C-terminal anti-codon recognition domain"/>
    <property type="match status" value="1"/>
</dbReference>
<dbReference type="PANTHER" id="PTHR10890:SF3">
    <property type="entry name" value="CYSTEINE--TRNA LIGASE, CYTOPLASMIC"/>
    <property type="match status" value="1"/>
</dbReference>
<dbReference type="InterPro" id="IPR009080">
    <property type="entry name" value="tRNAsynth_Ia_anticodon-bd"/>
</dbReference>